<evidence type="ECO:0000313" key="2">
    <source>
        <dbReference type="Proteomes" id="UP000245626"/>
    </source>
</evidence>
<protein>
    <submittedName>
        <fullName evidence="1">Uncharacterized protein</fullName>
    </submittedName>
</protein>
<evidence type="ECO:0000313" key="1">
    <source>
        <dbReference type="EMBL" id="PWN54207.1"/>
    </source>
</evidence>
<name>A0ACD0P863_9BASI</name>
<proteinExistence type="predicted"/>
<reference evidence="1 2" key="1">
    <citation type="journal article" date="2018" name="Mol. Biol. Evol.">
        <title>Broad Genomic Sampling Reveals a Smut Pathogenic Ancestry of the Fungal Clade Ustilaginomycotina.</title>
        <authorList>
            <person name="Kijpornyongpan T."/>
            <person name="Mondo S.J."/>
            <person name="Barry K."/>
            <person name="Sandor L."/>
            <person name="Lee J."/>
            <person name="Lipzen A."/>
            <person name="Pangilinan J."/>
            <person name="LaButti K."/>
            <person name="Hainaut M."/>
            <person name="Henrissat B."/>
            <person name="Grigoriev I.V."/>
            <person name="Spatafora J.W."/>
            <person name="Aime M.C."/>
        </authorList>
    </citation>
    <scope>NUCLEOTIDE SEQUENCE [LARGE SCALE GENOMIC DNA]</scope>
    <source>
        <strain evidence="1 2">SA 807</strain>
    </source>
</reference>
<accession>A0ACD0P863</accession>
<organism evidence="1 2">
    <name type="scientific">Violaceomyces palustris</name>
    <dbReference type="NCBI Taxonomy" id="1673888"/>
    <lineage>
        <taxon>Eukaryota</taxon>
        <taxon>Fungi</taxon>
        <taxon>Dikarya</taxon>
        <taxon>Basidiomycota</taxon>
        <taxon>Ustilaginomycotina</taxon>
        <taxon>Ustilaginomycetes</taxon>
        <taxon>Violaceomycetales</taxon>
        <taxon>Violaceomycetaceae</taxon>
        <taxon>Violaceomyces</taxon>
    </lineage>
</organism>
<sequence>MTLGLPTVKSTTTSQFLFPVQKLQTILDFSFFQGPTFDVQQYVTRIIEDQHDPTPSTDHQTKGSAPSVSSGSPWTSNEQSNSSFRPNTNLDGDINLAIGRLNIGIEDIGRLIGQEVSENAQGLLSQVSMLGKMETDVVEIEAGIAELERKIQGLRERVHEPFLELQSLQARLSNLYSAHELVVRATRFITLAKRLEYQMSRILVPEAGVRERSATVGDAEEDNDTHKVTIGMVGGSELARAALVISDLVVALTSQESHTQLSETYLDLAPERYLTLGSSPSLVGLDFVRGYLPSIEQARSTVTELMEDMIICGLRDLSSTMLSSSLQTAFNLGTLPNLVRDLLVDLTDVIKERTRSAFDMDSLAREVGAGTHEPLKAPPTYSSYKSRRGGVLDGPKGASAPQWTNALWRRLETLITGEMGAVCSKVYTLERVLRVKNDPETGVNFLDASLEALEEKPSSTFWTTFGRSLESFSRESARNSTFLQQTLSGGYPRLLRLFQDLFAKVSVYTDITYNSQEQSPETTVVLHSISHFEKGYLERSVQRLNEVISLFSAASKHEVVADHGDRIAQIMINELDASRFDPSLLRSMVKIVSRACEDLASRAENLWASDPMSSALEGTEMTAMQLANAGIVSALYHLSKGLDELDCQDTIMSQISQAKKKIEVCWRDAMMIPFTKSIKREISVILERMHQANLGKKHPRDASAGIMGTGSSIYMSDLSDKLWYLREKLMVRFDMGDFQKSWALDIAQHILRTFVLNVSLLRPLSETGKLKLTSDMTELEFSLSQVLSDAGPKGRKSHLQLSSCGDEFRALRSLRPFLFRDTGTLANAELLPDKTGLPPTIVLHHLMSRSRSPLPHEIIGWSRAAYIRWLESHSQEAALDMISKALEDWQGSLDSSPLGETDVEIYNLAKDWLSLCAKANLFAPT</sequence>
<dbReference type="Proteomes" id="UP000245626">
    <property type="component" value="Unassembled WGS sequence"/>
</dbReference>
<keyword evidence="2" id="KW-1185">Reference proteome</keyword>
<gene>
    <name evidence="1" type="ORF">IE53DRAFT_391434</name>
</gene>
<dbReference type="EMBL" id="KZ819692">
    <property type="protein sequence ID" value="PWN54207.1"/>
    <property type="molecule type" value="Genomic_DNA"/>
</dbReference>